<keyword evidence="2" id="KW-0808">Transferase</keyword>
<dbReference type="Pfam" id="PF13302">
    <property type="entry name" value="Acetyltransf_3"/>
    <property type="match status" value="1"/>
</dbReference>
<protein>
    <submittedName>
        <fullName evidence="2">Putative acetyltransferase</fullName>
    </submittedName>
</protein>
<dbReference type="InterPro" id="IPR000182">
    <property type="entry name" value="GNAT_dom"/>
</dbReference>
<dbReference type="GO" id="GO:0016747">
    <property type="term" value="F:acyltransferase activity, transferring groups other than amino-acyl groups"/>
    <property type="evidence" value="ECO:0007669"/>
    <property type="project" value="InterPro"/>
</dbReference>
<comment type="caution">
    <text evidence="2">The sequence shown here is derived from an EMBL/GenBank/DDBJ whole genome shotgun (WGS) entry which is preliminary data.</text>
</comment>
<dbReference type="Gene3D" id="3.40.630.30">
    <property type="match status" value="1"/>
</dbReference>
<feature type="non-terminal residue" evidence="2">
    <location>
        <position position="1"/>
    </location>
</feature>
<accession>K1XJ63</accession>
<sequence>TDGQIGAAVDIKSNNLDSSEVGYWATNHKPGIMTNAVLALCQIARENLYKSLYALVRTDNPKSIAVLEKVGFKLSTEGLPEKKDGHIYNTYVSSLNWLYLVKFRIYSQWTCSLFL</sequence>
<proteinExistence type="predicted"/>
<reference evidence="2" key="1">
    <citation type="journal article" date="2012" name="Science">
        <title>Fermentation, hydrogen, and sulfur metabolism in multiple uncultivated bacterial phyla.</title>
        <authorList>
            <person name="Wrighton K.C."/>
            <person name="Thomas B.C."/>
            <person name="Sharon I."/>
            <person name="Miller C.S."/>
            <person name="Castelle C.J."/>
            <person name="VerBerkmoes N.C."/>
            <person name="Wilkins M.J."/>
            <person name="Hettich R.L."/>
            <person name="Lipton M.S."/>
            <person name="Williams K.H."/>
            <person name="Long P.E."/>
            <person name="Banfield J.F."/>
        </authorList>
    </citation>
    <scope>NUCLEOTIDE SEQUENCE [LARGE SCALE GENOMIC DNA]</scope>
</reference>
<dbReference type="AlphaFoldDB" id="K1XJ63"/>
<dbReference type="SUPFAM" id="SSF55729">
    <property type="entry name" value="Acyl-CoA N-acyltransferases (Nat)"/>
    <property type="match status" value="1"/>
</dbReference>
<evidence type="ECO:0000313" key="2">
    <source>
        <dbReference type="EMBL" id="EKD25206.1"/>
    </source>
</evidence>
<organism evidence="2">
    <name type="scientific">uncultured bacterium</name>
    <name type="common">gcode 4</name>
    <dbReference type="NCBI Taxonomy" id="1234023"/>
    <lineage>
        <taxon>Bacteria</taxon>
        <taxon>environmental samples</taxon>
    </lineage>
</organism>
<evidence type="ECO:0000259" key="1">
    <source>
        <dbReference type="Pfam" id="PF13302"/>
    </source>
</evidence>
<dbReference type="EMBL" id="AMFJ01036110">
    <property type="protein sequence ID" value="EKD25206.1"/>
    <property type="molecule type" value="Genomic_DNA"/>
</dbReference>
<feature type="domain" description="N-acetyltransferase" evidence="1">
    <location>
        <begin position="14"/>
        <end position="73"/>
    </location>
</feature>
<gene>
    <name evidence="2" type="ORF">ACD_80C00103G0001</name>
</gene>
<dbReference type="InterPro" id="IPR016181">
    <property type="entry name" value="Acyl_CoA_acyltransferase"/>
</dbReference>
<name>K1XJ63_9BACT</name>